<dbReference type="InterPro" id="IPR025420">
    <property type="entry name" value="DUF4143"/>
</dbReference>
<name>E9SFC0_RUMAL</name>
<dbReference type="PANTHER" id="PTHR33295:SF20">
    <property type="entry name" value="ATPASE"/>
    <property type="match status" value="1"/>
</dbReference>
<gene>
    <name evidence="3" type="ORF">CUS_4724</name>
</gene>
<evidence type="ECO:0000313" key="3">
    <source>
        <dbReference type="EMBL" id="EGC02022.1"/>
    </source>
</evidence>
<feature type="domain" description="AAA" evidence="1">
    <location>
        <begin position="24"/>
        <end position="153"/>
    </location>
</feature>
<dbReference type="Proteomes" id="UP000004259">
    <property type="component" value="Unassembled WGS sequence"/>
</dbReference>
<evidence type="ECO:0000259" key="2">
    <source>
        <dbReference type="Pfam" id="PF13635"/>
    </source>
</evidence>
<dbReference type="EMBL" id="ADKM02000116">
    <property type="protein sequence ID" value="EGC02022.1"/>
    <property type="molecule type" value="Genomic_DNA"/>
</dbReference>
<dbReference type="STRING" id="246199.CUS_4724"/>
<comment type="caution">
    <text evidence="3">The sequence shown here is derived from an EMBL/GenBank/DDBJ whole genome shotgun (WGS) entry which is preliminary data.</text>
</comment>
<dbReference type="AlphaFoldDB" id="E9SFC0"/>
<evidence type="ECO:0008006" key="5">
    <source>
        <dbReference type="Google" id="ProtNLM"/>
    </source>
</evidence>
<dbReference type="eggNOG" id="COG1373">
    <property type="taxonomic scope" value="Bacteria"/>
</dbReference>
<organism evidence="3 4">
    <name type="scientific">Ruminococcus albus 8</name>
    <dbReference type="NCBI Taxonomy" id="246199"/>
    <lineage>
        <taxon>Bacteria</taxon>
        <taxon>Bacillati</taxon>
        <taxon>Bacillota</taxon>
        <taxon>Clostridia</taxon>
        <taxon>Eubacteriales</taxon>
        <taxon>Oscillospiraceae</taxon>
        <taxon>Ruminococcus</taxon>
    </lineage>
</organism>
<reference evidence="3 4" key="1">
    <citation type="submission" date="2011-02" db="EMBL/GenBank/DDBJ databases">
        <authorList>
            <person name="Nelson K.E."/>
            <person name="Sutton G."/>
            <person name="Torralba M."/>
            <person name="Durkin S."/>
            <person name="Harkins D."/>
            <person name="Montgomery R."/>
            <person name="Ziemer C."/>
            <person name="Klaassens E."/>
            <person name="Ocuiv P."/>
            <person name="Morrison M."/>
        </authorList>
    </citation>
    <scope>NUCLEOTIDE SEQUENCE [LARGE SCALE GENOMIC DNA]</scope>
    <source>
        <strain evidence="3 4">8</strain>
    </source>
</reference>
<keyword evidence="4" id="KW-1185">Reference proteome</keyword>
<proteinExistence type="predicted"/>
<accession>E9SFC0</accession>
<dbReference type="Pfam" id="PF13173">
    <property type="entry name" value="AAA_14"/>
    <property type="match status" value="1"/>
</dbReference>
<dbReference type="Pfam" id="PF13635">
    <property type="entry name" value="DUF4143"/>
    <property type="match status" value="1"/>
</dbReference>
<dbReference type="RefSeq" id="WP_002851746.1">
    <property type="nucleotide sequence ID" value="NZ_ADKM02000116.1"/>
</dbReference>
<dbReference type="PANTHER" id="PTHR33295">
    <property type="entry name" value="ATPASE"/>
    <property type="match status" value="1"/>
</dbReference>
<evidence type="ECO:0000259" key="1">
    <source>
        <dbReference type="Pfam" id="PF13173"/>
    </source>
</evidence>
<sequence length="438" mass="50445">MIENKELRNRPQYLDKLIGFQDTEPVKVVTGIRRCGKSSLLKLMVRHLLDEGKSEKQIIQMNFESYDFKNMTADDIYRYVKERVVSGKRMYLFFDELQRVDKWEDAVNAFRVDMDCDIYITGSNAYLLSSEYSTYLSGRCVEIKMLPLSFAEFTDFYGFEVREVKSALGGTRKLAYDKNGQQYDLREIFDAYMRFGGMPGIADTGLDQDKALALLDGIYSTVIIRDILEREKRRGQKSITDAALLRKIIMFLADNIGSSVSVSSIGNTLVNEGLLNDEKRKGKPSAHTVSAYVNALTESYFFYEIKRFDIKGKEYLRTLGKYYIVDIGLRNYLLGFRDRDTGHALENIVYFELMRRGYDVAIGKIDNTEVDFIATKADDKLYVQVTESMTSETVRNRELAPLMKIRDNYEKIILSLDTGLESSFEGIMSLNVLEWLLK</sequence>
<feature type="domain" description="DUF4143" evidence="2">
    <location>
        <begin position="238"/>
        <end position="383"/>
    </location>
</feature>
<dbReference type="SUPFAM" id="SSF52540">
    <property type="entry name" value="P-loop containing nucleoside triphosphate hydrolases"/>
    <property type="match status" value="1"/>
</dbReference>
<dbReference type="InterPro" id="IPR041682">
    <property type="entry name" value="AAA_14"/>
</dbReference>
<evidence type="ECO:0000313" key="4">
    <source>
        <dbReference type="Proteomes" id="UP000004259"/>
    </source>
</evidence>
<protein>
    <recommendedName>
        <fullName evidence="5">AAA domain-containing protein</fullName>
    </recommendedName>
</protein>
<dbReference type="OrthoDB" id="9801684at2"/>
<dbReference type="InterPro" id="IPR027417">
    <property type="entry name" value="P-loop_NTPase"/>
</dbReference>